<dbReference type="PROSITE" id="PS50112">
    <property type="entry name" value="PAS"/>
    <property type="match status" value="1"/>
</dbReference>
<dbReference type="OrthoDB" id="342253at2157"/>
<evidence type="ECO:0000256" key="4">
    <source>
        <dbReference type="ARBA" id="ARBA00022741"/>
    </source>
</evidence>
<dbReference type="InterPro" id="IPR036890">
    <property type="entry name" value="HATPase_C_sf"/>
</dbReference>
<feature type="domain" description="PAS" evidence="9">
    <location>
        <begin position="1"/>
        <end position="42"/>
    </location>
</feature>
<keyword evidence="4" id="KW-0547">Nucleotide-binding</keyword>
<comment type="catalytic activity">
    <reaction evidence="1">
        <text>ATP + protein L-histidine = ADP + protein N-phospho-L-histidine.</text>
        <dbReference type="EC" id="2.7.13.3"/>
    </reaction>
</comment>
<accession>V4IVX4</accession>
<dbReference type="InterPro" id="IPR050980">
    <property type="entry name" value="2C_sensor_his_kinase"/>
</dbReference>
<dbReference type="CDD" id="cd00130">
    <property type="entry name" value="PAS"/>
    <property type="match status" value="1"/>
</dbReference>
<sequence>MYRRAFRETVIPAIISDTNFVITDVNRALLSTFGYDREDVVGSIPTFLFNDEGVYREVIDALSEGESWVGDFEATTDDGRLIHGRGSATPLVVDGTVEGYVAMFTDMTRHRRYEESLRILNRVLRHNLRNDANVVLGHLERAADLTDDPDVAASLATATARVEDMLARARTTRRFSGILTDADTSSLKPVDLAAAVEQALADVCTRGVDLTLSGTDDPVEVLADDMLVPALQAVIENAVEHNDKDRPELDLRVTAEDDRVTLSVADNGPGIARSQRDTVLGREEHTQVEHGEGLSLFFVDQLMELYGGDVSVCPNGDVGTVFALRFRRPDESGERAATDAGDTDGGLPTADRSEVSAADADTGGATDGSGTDADERARELAAAGGPSVTPARLLGDPEGLPRSVDVLDEDDPVHHLIGLRRDDPIHREGTADVPFRGAAAALLTDDALRVVVAGGAGGTWTLPYADLVAVGRRDDTLVLDTGAGRFHLRLSRSGDEDESVAAALSFLEAKITGDE</sequence>
<evidence type="ECO:0000259" key="8">
    <source>
        <dbReference type="PROSITE" id="PS50109"/>
    </source>
</evidence>
<evidence type="ECO:0000256" key="1">
    <source>
        <dbReference type="ARBA" id="ARBA00000085"/>
    </source>
</evidence>
<dbReference type="PROSITE" id="PS50109">
    <property type="entry name" value="HIS_KIN"/>
    <property type="match status" value="1"/>
</dbReference>
<proteinExistence type="predicted"/>
<dbReference type="InterPro" id="IPR003594">
    <property type="entry name" value="HATPase_dom"/>
</dbReference>
<dbReference type="NCBIfam" id="TIGR00229">
    <property type="entry name" value="sensory_box"/>
    <property type="match status" value="1"/>
</dbReference>
<dbReference type="GO" id="GO:0004673">
    <property type="term" value="F:protein histidine kinase activity"/>
    <property type="evidence" value="ECO:0007669"/>
    <property type="project" value="UniProtKB-EC"/>
</dbReference>
<dbReference type="PANTHER" id="PTHR44936:SF10">
    <property type="entry name" value="SENSOR PROTEIN RSTB"/>
    <property type="match status" value="1"/>
</dbReference>
<comment type="caution">
    <text evidence="10">The sequence shown here is derived from an EMBL/GenBank/DDBJ whole genome shotgun (WGS) entry which is preliminary data.</text>
</comment>
<dbReference type="eggNOG" id="arCOG02327">
    <property type="taxonomic scope" value="Archaea"/>
</dbReference>
<gene>
    <name evidence="10" type="ORF">K933_14463</name>
</gene>
<dbReference type="SUPFAM" id="SSF55874">
    <property type="entry name" value="ATPase domain of HSP90 chaperone/DNA topoisomerase II/histidine kinase"/>
    <property type="match status" value="1"/>
</dbReference>
<evidence type="ECO:0000259" key="9">
    <source>
        <dbReference type="PROSITE" id="PS50112"/>
    </source>
</evidence>
<dbReference type="Gene3D" id="3.30.450.20">
    <property type="entry name" value="PAS domain"/>
    <property type="match status" value="1"/>
</dbReference>
<evidence type="ECO:0000256" key="2">
    <source>
        <dbReference type="ARBA" id="ARBA00012438"/>
    </source>
</evidence>
<name>V4IVX4_9EURY</name>
<dbReference type="InterPro" id="IPR000014">
    <property type="entry name" value="PAS"/>
</dbReference>
<keyword evidence="11" id="KW-1185">Reference proteome</keyword>
<dbReference type="InterPro" id="IPR005467">
    <property type="entry name" value="His_kinase_dom"/>
</dbReference>
<dbReference type="InterPro" id="IPR035965">
    <property type="entry name" value="PAS-like_dom_sf"/>
</dbReference>
<feature type="domain" description="Histidine kinase" evidence="8">
    <location>
        <begin position="123"/>
        <end position="330"/>
    </location>
</feature>
<dbReference type="Gene3D" id="3.30.565.10">
    <property type="entry name" value="Histidine kinase-like ATPase, C-terminal domain"/>
    <property type="match status" value="1"/>
</dbReference>
<dbReference type="RefSeq" id="WP_023395466.1">
    <property type="nucleotide sequence ID" value="NZ_ASGZ01000060.1"/>
</dbReference>
<keyword evidence="3" id="KW-0808">Transferase</keyword>
<dbReference type="InterPro" id="IPR004358">
    <property type="entry name" value="Sig_transdc_His_kin-like_C"/>
</dbReference>
<evidence type="ECO:0000256" key="3">
    <source>
        <dbReference type="ARBA" id="ARBA00022679"/>
    </source>
</evidence>
<dbReference type="EC" id="2.7.13.3" evidence="2"/>
<organism evidence="10 11">
    <name type="scientific">Candidatus Halobonum tyrrellensis G22</name>
    <dbReference type="NCBI Taxonomy" id="1324957"/>
    <lineage>
        <taxon>Archaea</taxon>
        <taxon>Methanobacteriati</taxon>
        <taxon>Methanobacteriota</taxon>
        <taxon>Stenosarchaea group</taxon>
        <taxon>Halobacteria</taxon>
        <taxon>Halobacteriales</taxon>
        <taxon>Haloferacaceae</taxon>
        <taxon>Candidatus Halobonum</taxon>
    </lineage>
</organism>
<keyword evidence="6" id="KW-0067">ATP-binding</keyword>
<dbReference type="Proteomes" id="UP000017840">
    <property type="component" value="Unassembled WGS sequence"/>
</dbReference>
<evidence type="ECO:0000256" key="6">
    <source>
        <dbReference type="ARBA" id="ARBA00022840"/>
    </source>
</evidence>
<evidence type="ECO:0000313" key="10">
    <source>
        <dbReference type="EMBL" id="ESP87297.1"/>
    </source>
</evidence>
<dbReference type="EMBL" id="ASGZ01000060">
    <property type="protein sequence ID" value="ESP87297.1"/>
    <property type="molecule type" value="Genomic_DNA"/>
</dbReference>
<dbReference type="PANTHER" id="PTHR44936">
    <property type="entry name" value="SENSOR PROTEIN CREC"/>
    <property type="match status" value="1"/>
</dbReference>
<protein>
    <recommendedName>
        <fullName evidence="2">histidine kinase</fullName>
        <ecNumber evidence="2">2.7.13.3</ecNumber>
    </recommendedName>
</protein>
<reference evidence="10 11" key="1">
    <citation type="journal article" date="2013" name="Genome Announc.">
        <title>Draft Genome Sequence of 'Candidatus Halobonum tyrrellensis' Strain G22, Isolated from the Hypersaline Waters of Lake Tyrrell, Australia.</title>
        <authorList>
            <person name="Ugalde J.A."/>
            <person name="Narasingarao P."/>
            <person name="Kuo S."/>
            <person name="Podell S."/>
            <person name="Allen E.E."/>
        </authorList>
    </citation>
    <scope>NUCLEOTIDE SEQUENCE [LARGE SCALE GENOMIC DNA]</scope>
    <source>
        <strain evidence="10 11">G22</strain>
    </source>
</reference>
<dbReference type="SUPFAM" id="SSF55785">
    <property type="entry name" value="PYP-like sensor domain (PAS domain)"/>
    <property type="match status" value="1"/>
</dbReference>
<evidence type="ECO:0000256" key="7">
    <source>
        <dbReference type="SAM" id="MobiDB-lite"/>
    </source>
</evidence>
<dbReference type="PRINTS" id="PR00344">
    <property type="entry name" value="BCTRLSENSOR"/>
</dbReference>
<feature type="compositionally biased region" description="Low complexity" evidence="7">
    <location>
        <begin position="356"/>
        <end position="371"/>
    </location>
</feature>
<evidence type="ECO:0000256" key="5">
    <source>
        <dbReference type="ARBA" id="ARBA00022777"/>
    </source>
</evidence>
<feature type="region of interest" description="Disordered" evidence="7">
    <location>
        <begin position="330"/>
        <end position="404"/>
    </location>
</feature>
<dbReference type="Pfam" id="PF02518">
    <property type="entry name" value="HATPase_c"/>
    <property type="match status" value="1"/>
</dbReference>
<dbReference type="STRING" id="1324957.K933_14463"/>
<evidence type="ECO:0000313" key="11">
    <source>
        <dbReference type="Proteomes" id="UP000017840"/>
    </source>
</evidence>
<dbReference type="SMART" id="SM00387">
    <property type="entry name" value="HATPase_c"/>
    <property type="match status" value="1"/>
</dbReference>
<dbReference type="AlphaFoldDB" id="V4IVX4"/>
<dbReference type="Pfam" id="PF13426">
    <property type="entry name" value="PAS_9"/>
    <property type="match status" value="1"/>
</dbReference>
<keyword evidence="5" id="KW-0418">Kinase</keyword>
<dbReference type="GO" id="GO:0005524">
    <property type="term" value="F:ATP binding"/>
    <property type="evidence" value="ECO:0007669"/>
    <property type="project" value="UniProtKB-KW"/>
</dbReference>